<dbReference type="STRING" id="688246.Premu_2293"/>
<dbReference type="SUPFAM" id="SSF53756">
    <property type="entry name" value="UDP-Glycosyltransferase/glycogen phosphorylase"/>
    <property type="match status" value="1"/>
</dbReference>
<feature type="domain" description="Spore protein YkvP/CgeB glycosyl transferase-like" evidence="1">
    <location>
        <begin position="246"/>
        <end position="382"/>
    </location>
</feature>
<dbReference type="Proteomes" id="UP000002772">
    <property type="component" value="Unassembled WGS sequence"/>
</dbReference>
<sequence length="387" mass="44922">MVTVMTPWKENFKGTSALPYHLLIHRPEGVEVEIWSFNNNELPQEKIRITEQELGVKIHVIARPYWWNMLFRWHLLFLRVFFPKPIHSYLHADRDALIAIRAFAPDRVWVYGEELIEVDRQLQDYPRMHTFPDSEGLYYYRMLGRRFVADHWKAYLRCVVMYRKFRRLERGFPTTGIWYHLVGDADAAFLREESPGIDARFLRHPHYEIVPQEERHFHTPIRLLIAGQYNYYMRESADALIPALASAADLSAHFELTFLGRGWERHAEVLRAAGWKVTVITFAPDYVAEVQRHDIQLTPIAIGTGTKGKVLDAMANGLLVMGTPFALENIAVEHGCSCLSFSTAAEAVGMLRDVPADVARYEQMAEEGRRRVLKAHSRRTVAKCLFR</sequence>
<organism evidence="2 3">
    <name type="scientific">Hallella multisaccharivorax DSM 17128</name>
    <dbReference type="NCBI Taxonomy" id="688246"/>
    <lineage>
        <taxon>Bacteria</taxon>
        <taxon>Pseudomonadati</taxon>
        <taxon>Bacteroidota</taxon>
        <taxon>Bacteroidia</taxon>
        <taxon>Bacteroidales</taxon>
        <taxon>Prevotellaceae</taxon>
        <taxon>Hallella</taxon>
    </lineage>
</organism>
<keyword evidence="3" id="KW-1185">Reference proteome</keyword>
<dbReference type="HOGENOM" id="CLU_680871_0_0_10"/>
<dbReference type="InterPro" id="IPR055259">
    <property type="entry name" value="YkvP/CgeB_Glyco_trans-like"/>
</dbReference>
<evidence type="ECO:0000259" key="1">
    <source>
        <dbReference type="Pfam" id="PF13524"/>
    </source>
</evidence>
<gene>
    <name evidence="2" type="ORF">Premu_2293</name>
</gene>
<dbReference type="Pfam" id="PF13524">
    <property type="entry name" value="Glyco_trans_1_2"/>
    <property type="match status" value="1"/>
</dbReference>
<evidence type="ECO:0000313" key="3">
    <source>
        <dbReference type="Proteomes" id="UP000002772"/>
    </source>
</evidence>
<proteinExistence type="predicted"/>
<dbReference type="eggNOG" id="ENOG5033UH4">
    <property type="taxonomic scope" value="Bacteria"/>
</dbReference>
<dbReference type="Gene3D" id="3.40.50.2000">
    <property type="entry name" value="Glycogen Phosphorylase B"/>
    <property type="match status" value="1"/>
</dbReference>
<name>F8N8T3_9BACT</name>
<dbReference type="AlphaFoldDB" id="F8N8T3"/>
<protein>
    <recommendedName>
        <fullName evidence="1">Spore protein YkvP/CgeB glycosyl transferase-like domain-containing protein</fullName>
    </recommendedName>
</protein>
<dbReference type="EMBL" id="GL945017">
    <property type="protein sequence ID" value="EGN57678.1"/>
    <property type="molecule type" value="Genomic_DNA"/>
</dbReference>
<evidence type="ECO:0000313" key="2">
    <source>
        <dbReference type="EMBL" id="EGN57678.1"/>
    </source>
</evidence>
<reference evidence="3" key="1">
    <citation type="journal article" date="2011" name="Stand. Genomic Sci.">
        <title>Non-contiguous finished genome sequence of the opportunistic oral pathogen Prevotella multisaccharivorax type strain (PPPA20).</title>
        <authorList>
            <person name="Pati A."/>
            <person name="Gronow S."/>
            <person name="Lu M."/>
            <person name="Lapidus A."/>
            <person name="Nolan M."/>
            <person name="Lucas S."/>
            <person name="Hammon N."/>
            <person name="Deshpande S."/>
            <person name="Cheng J.F."/>
            <person name="Tapia R."/>
            <person name="Han C."/>
            <person name="Goodwin L."/>
            <person name="Pitluck S."/>
            <person name="Liolios K."/>
            <person name="Pagani I."/>
            <person name="Mavromatis K."/>
            <person name="Mikhailova N."/>
            <person name="Huntemann M."/>
            <person name="Chen A."/>
            <person name="Palaniappan K."/>
            <person name="Land M."/>
            <person name="Hauser L."/>
            <person name="Detter J.C."/>
            <person name="Brambilla E.M."/>
            <person name="Rohde M."/>
            <person name="Goker M."/>
            <person name="Woyke T."/>
            <person name="Bristow J."/>
            <person name="Eisen J.A."/>
            <person name="Markowitz V."/>
            <person name="Hugenholtz P."/>
            <person name="Kyrpides N.C."/>
            <person name="Klenk H.P."/>
            <person name="Ivanova N."/>
        </authorList>
    </citation>
    <scope>NUCLEOTIDE SEQUENCE [LARGE SCALE GENOMIC DNA]</scope>
    <source>
        <strain evidence="3">DSM 17128</strain>
    </source>
</reference>
<accession>F8N8T3</accession>